<dbReference type="EMBL" id="JAHZUY010000014">
    <property type="protein sequence ID" value="MBW8269355.1"/>
    <property type="molecule type" value="Genomic_DNA"/>
</dbReference>
<evidence type="ECO:0000313" key="2">
    <source>
        <dbReference type="Proteomes" id="UP001519924"/>
    </source>
</evidence>
<reference evidence="1 2" key="1">
    <citation type="submission" date="2021-08" db="EMBL/GenBank/DDBJ databases">
        <title>Caldovatus sediminis gen. nov., sp. nov., a moderately thermophilic bacterium isolated from a hot spring.</title>
        <authorList>
            <person name="Hu C.-J."/>
            <person name="Li W.-J."/>
            <person name="Xian W.-D."/>
        </authorList>
    </citation>
    <scope>NUCLEOTIDE SEQUENCE [LARGE SCALE GENOMIC DNA]</scope>
    <source>
        <strain evidence="1 2">SYSU G05006</strain>
    </source>
</reference>
<accession>A0ABS7F160</accession>
<dbReference type="InterPro" id="IPR032710">
    <property type="entry name" value="NTF2-like_dom_sf"/>
</dbReference>
<dbReference type="RefSeq" id="WP_220117115.1">
    <property type="nucleotide sequence ID" value="NZ_JAHZUY010000014.1"/>
</dbReference>
<evidence type="ECO:0008006" key="3">
    <source>
        <dbReference type="Google" id="ProtNLM"/>
    </source>
</evidence>
<dbReference type="Proteomes" id="UP001519924">
    <property type="component" value="Unassembled WGS sequence"/>
</dbReference>
<organism evidence="1 2">
    <name type="scientific">Caldovatus aquaticus</name>
    <dbReference type="NCBI Taxonomy" id="2865671"/>
    <lineage>
        <taxon>Bacteria</taxon>
        <taxon>Pseudomonadati</taxon>
        <taxon>Pseudomonadota</taxon>
        <taxon>Alphaproteobacteria</taxon>
        <taxon>Acetobacterales</taxon>
        <taxon>Roseomonadaceae</taxon>
        <taxon>Caldovatus</taxon>
    </lineage>
</organism>
<comment type="caution">
    <text evidence="1">The sequence shown here is derived from an EMBL/GenBank/DDBJ whole genome shotgun (WGS) entry which is preliminary data.</text>
</comment>
<sequence>MRHRRGRLVVVLATAQVQPLATGEIHACPKAEVFRLAGDGRIAEFRDYYDTATALARCCAAPPGGG</sequence>
<dbReference type="SUPFAM" id="SSF54427">
    <property type="entry name" value="NTF2-like"/>
    <property type="match status" value="1"/>
</dbReference>
<dbReference type="Gene3D" id="3.10.450.50">
    <property type="match status" value="1"/>
</dbReference>
<protein>
    <recommendedName>
        <fullName evidence="3">SnoaL-like domain-containing protein</fullName>
    </recommendedName>
</protein>
<name>A0ABS7F160_9PROT</name>
<gene>
    <name evidence="1" type="ORF">K1J50_07625</name>
</gene>
<evidence type="ECO:0000313" key="1">
    <source>
        <dbReference type="EMBL" id="MBW8269355.1"/>
    </source>
</evidence>
<keyword evidence="2" id="KW-1185">Reference proteome</keyword>
<proteinExistence type="predicted"/>